<evidence type="ECO:0000256" key="6">
    <source>
        <dbReference type="ARBA" id="ARBA00022840"/>
    </source>
</evidence>
<accession>A0AAU8MZ32</accession>
<evidence type="ECO:0000256" key="10">
    <source>
        <dbReference type="SAM" id="Phobius"/>
    </source>
</evidence>
<keyword evidence="4" id="KW-0547">Nucleotide-binding</keyword>
<feature type="domain" description="Protein kinase" evidence="11">
    <location>
        <begin position="15"/>
        <end position="275"/>
    </location>
</feature>
<feature type="region of interest" description="Disordered" evidence="9">
    <location>
        <begin position="301"/>
        <end position="388"/>
    </location>
</feature>
<comment type="catalytic activity">
    <reaction evidence="7">
        <text>L-threonyl-[protein] + ATP = O-phospho-L-threonyl-[protein] + ADP + H(+)</text>
        <dbReference type="Rhea" id="RHEA:46608"/>
        <dbReference type="Rhea" id="RHEA-COMP:11060"/>
        <dbReference type="Rhea" id="RHEA-COMP:11605"/>
        <dbReference type="ChEBI" id="CHEBI:15378"/>
        <dbReference type="ChEBI" id="CHEBI:30013"/>
        <dbReference type="ChEBI" id="CHEBI:30616"/>
        <dbReference type="ChEBI" id="CHEBI:61977"/>
        <dbReference type="ChEBI" id="CHEBI:456216"/>
        <dbReference type="EC" id="2.7.11.1"/>
    </reaction>
</comment>
<dbReference type="RefSeq" id="WP_366179775.1">
    <property type="nucleotide sequence ID" value="NZ_CP159989.1"/>
</dbReference>
<keyword evidence="6" id="KW-0067">ATP-binding</keyword>
<proteinExistence type="predicted"/>
<evidence type="ECO:0000256" key="3">
    <source>
        <dbReference type="ARBA" id="ARBA00022679"/>
    </source>
</evidence>
<dbReference type="PROSITE" id="PS50011">
    <property type="entry name" value="PROTEIN_KINASE_DOM"/>
    <property type="match status" value="1"/>
</dbReference>
<evidence type="ECO:0000256" key="8">
    <source>
        <dbReference type="ARBA" id="ARBA00048679"/>
    </source>
</evidence>
<dbReference type="GO" id="GO:0004674">
    <property type="term" value="F:protein serine/threonine kinase activity"/>
    <property type="evidence" value="ECO:0007669"/>
    <property type="project" value="UniProtKB-KW"/>
</dbReference>
<dbReference type="GO" id="GO:0045717">
    <property type="term" value="P:negative regulation of fatty acid biosynthetic process"/>
    <property type="evidence" value="ECO:0007669"/>
    <property type="project" value="UniProtKB-ARBA"/>
</dbReference>
<dbReference type="CDD" id="cd14014">
    <property type="entry name" value="STKc_PknB_like"/>
    <property type="match status" value="1"/>
</dbReference>
<dbReference type="InterPro" id="IPR000719">
    <property type="entry name" value="Prot_kinase_dom"/>
</dbReference>
<feature type="domain" description="PASTA" evidence="12">
    <location>
        <begin position="585"/>
        <end position="653"/>
    </location>
</feature>
<feature type="domain" description="PASTA" evidence="12">
    <location>
        <begin position="517"/>
        <end position="584"/>
    </location>
</feature>
<dbReference type="InterPro" id="IPR008271">
    <property type="entry name" value="Ser/Thr_kinase_AS"/>
</dbReference>
<dbReference type="SUPFAM" id="SSF56112">
    <property type="entry name" value="Protein kinase-like (PK-like)"/>
    <property type="match status" value="1"/>
</dbReference>
<dbReference type="InterPro" id="IPR011009">
    <property type="entry name" value="Kinase-like_dom_sf"/>
</dbReference>
<dbReference type="PROSITE" id="PS51178">
    <property type="entry name" value="PASTA"/>
    <property type="match status" value="4"/>
</dbReference>
<keyword evidence="2" id="KW-0723">Serine/threonine-protein kinase</keyword>
<dbReference type="PROSITE" id="PS00108">
    <property type="entry name" value="PROTEIN_KINASE_ST"/>
    <property type="match status" value="1"/>
</dbReference>
<evidence type="ECO:0000256" key="2">
    <source>
        <dbReference type="ARBA" id="ARBA00022527"/>
    </source>
</evidence>
<dbReference type="FunFam" id="1.10.510.10:FF:000021">
    <property type="entry name" value="Serine/threonine protein kinase"/>
    <property type="match status" value="1"/>
</dbReference>
<feature type="compositionally biased region" description="Low complexity" evidence="9">
    <location>
        <begin position="301"/>
        <end position="349"/>
    </location>
</feature>
<keyword evidence="10" id="KW-0812">Transmembrane</keyword>
<protein>
    <recommendedName>
        <fullName evidence="1">non-specific serine/threonine protein kinase</fullName>
        <ecNumber evidence="1">2.7.11.1</ecNumber>
    </recommendedName>
</protein>
<feature type="domain" description="PASTA" evidence="12">
    <location>
        <begin position="448"/>
        <end position="516"/>
    </location>
</feature>
<evidence type="ECO:0000256" key="7">
    <source>
        <dbReference type="ARBA" id="ARBA00047899"/>
    </source>
</evidence>
<dbReference type="SMART" id="SM00220">
    <property type="entry name" value="S_TKc"/>
    <property type="match status" value="1"/>
</dbReference>
<evidence type="ECO:0000259" key="11">
    <source>
        <dbReference type="PROSITE" id="PS50011"/>
    </source>
</evidence>
<dbReference type="PANTHER" id="PTHR43289">
    <property type="entry name" value="MITOGEN-ACTIVATED PROTEIN KINASE KINASE KINASE 20-RELATED"/>
    <property type="match status" value="1"/>
</dbReference>
<keyword evidence="10" id="KW-1133">Transmembrane helix</keyword>
<evidence type="ECO:0000256" key="1">
    <source>
        <dbReference type="ARBA" id="ARBA00012513"/>
    </source>
</evidence>
<dbReference type="CDD" id="cd06577">
    <property type="entry name" value="PASTA_pknB"/>
    <property type="match status" value="4"/>
</dbReference>
<feature type="domain" description="PASTA" evidence="12">
    <location>
        <begin position="654"/>
        <end position="718"/>
    </location>
</feature>
<dbReference type="EC" id="2.7.11.1" evidence="1"/>
<name>A0AAU8MZ32_9ACTO</name>
<keyword evidence="10" id="KW-0472">Membrane</keyword>
<evidence type="ECO:0000259" key="12">
    <source>
        <dbReference type="PROSITE" id="PS51178"/>
    </source>
</evidence>
<keyword evidence="5" id="KW-0418">Kinase</keyword>
<organism evidence="13">
    <name type="scientific">Actinomyces timonensis</name>
    <dbReference type="NCBI Taxonomy" id="1288391"/>
    <lineage>
        <taxon>Bacteria</taxon>
        <taxon>Bacillati</taxon>
        <taxon>Actinomycetota</taxon>
        <taxon>Actinomycetes</taxon>
        <taxon>Actinomycetales</taxon>
        <taxon>Actinomycetaceae</taxon>
        <taxon>Actinomyces</taxon>
    </lineage>
</organism>
<evidence type="ECO:0000313" key="13">
    <source>
        <dbReference type="EMBL" id="XCP81511.1"/>
    </source>
</evidence>
<dbReference type="Gene3D" id="3.30.10.20">
    <property type="match status" value="4"/>
</dbReference>
<dbReference type="FunFam" id="3.30.200.20:FF:000035">
    <property type="entry name" value="Serine/threonine protein kinase Stk1"/>
    <property type="match status" value="1"/>
</dbReference>
<evidence type="ECO:0000256" key="9">
    <source>
        <dbReference type="SAM" id="MobiDB-lite"/>
    </source>
</evidence>
<keyword evidence="3" id="KW-0808">Transferase</keyword>
<dbReference type="AlphaFoldDB" id="A0AAU8MZ32"/>
<dbReference type="Pfam" id="PF00069">
    <property type="entry name" value="Pkinase"/>
    <property type="match status" value="1"/>
</dbReference>
<comment type="catalytic activity">
    <reaction evidence="8">
        <text>L-seryl-[protein] + ATP = O-phospho-L-seryl-[protein] + ADP + H(+)</text>
        <dbReference type="Rhea" id="RHEA:17989"/>
        <dbReference type="Rhea" id="RHEA-COMP:9863"/>
        <dbReference type="Rhea" id="RHEA-COMP:11604"/>
        <dbReference type="ChEBI" id="CHEBI:15378"/>
        <dbReference type="ChEBI" id="CHEBI:29999"/>
        <dbReference type="ChEBI" id="CHEBI:30616"/>
        <dbReference type="ChEBI" id="CHEBI:83421"/>
        <dbReference type="ChEBI" id="CHEBI:456216"/>
        <dbReference type="EC" id="2.7.11.1"/>
    </reaction>
</comment>
<dbReference type="Gene3D" id="3.30.200.20">
    <property type="entry name" value="Phosphorylase Kinase, domain 1"/>
    <property type="match status" value="1"/>
</dbReference>
<dbReference type="SMART" id="SM00740">
    <property type="entry name" value="PASTA"/>
    <property type="match status" value="4"/>
</dbReference>
<dbReference type="EMBL" id="CP159989">
    <property type="protein sequence ID" value="XCP81511.1"/>
    <property type="molecule type" value="Genomic_DNA"/>
</dbReference>
<sequence length="718" mass="72590">MPHDPLTGRIVDSRYEVGQRVARGGMATVYKAYDRRLERAVALKLMHAHLADSPDFVARFRREARAAARLSNPGVVAVYDQGAIDGVAYIIMEYVPGPTLRDRITSGPLTVAEALEMTSHVLRPLGAAHRAGLMHRDIKPENVLLPADGSVPKVADFGLARAVTEATQTSTGNILGTVAYLAPELITSGASTPRADVYSVGVMLFELLTGEQPFSADTPIQIAFRNVHEDIPAPSTRADGIPAAVDGLVASMTARDPQERLADADDALRAVREAAAEAVDGAGADGALATGAVLSAPMGAVGEEGSSGAASPSGASSGALATSADAAGGTGSAGSADGADGLAGAPGAVSPADAPSPAGAVTPTEASLTARLPQSPLDPGAATPSAGLRTVSLPIGSISDASGDDADGEEDPDARAAGLLGRRLLIACGALAILGVAGGTGAWYFVAGPGRRVSVPRIEGMTAEEASAAVSGAGLVWVEPTTVHSDSVPAGTIISAMPAGGTSVTVGARIQTVVSLGIERKTVPDVVGRTEHDAQTAIIDAGLAVGQTSKEYSSSVATGMVISTDPAAGQTLDKGSTVSITVSKGRASATVPDVVGRTEEEARRAIEAAGLVISTPTRANDKSVKKGHVISQSPKKGASGVYKGDTVALVISQGPKMVTVPDVTGKSESEARKALKEAGFEVQVDKAWTGHVFGEVDHTKPAKGEQAAEGSTVVVRIK</sequence>
<dbReference type="Gene3D" id="1.10.510.10">
    <property type="entry name" value="Transferase(Phosphotransferase) domain 1"/>
    <property type="match status" value="1"/>
</dbReference>
<dbReference type="Pfam" id="PF03793">
    <property type="entry name" value="PASTA"/>
    <property type="match status" value="4"/>
</dbReference>
<dbReference type="InterPro" id="IPR005543">
    <property type="entry name" value="PASTA_dom"/>
</dbReference>
<evidence type="ECO:0000256" key="4">
    <source>
        <dbReference type="ARBA" id="ARBA00022741"/>
    </source>
</evidence>
<dbReference type="GO" id="GO:0005524">
    <property type="term" value="F:ATP binding"/>
    <property type="evidence" value="ECO:0007669"/>
    <property type="project" value="UniProtKB-KW"/>
</dbReference>
<dbReference type="PANTHER" id="PTHR43289:SF34">
    <property type="entry name" value="SERINE_THREONINE-PROTEIN KINASE YBDM-RELATED"/>
    <property type="match status" value="1"/>
</dbReference>
<feature type="transmembrane region" description="Helical" evidence="10">
    <location>
        <begin position="424"/>
        <end position="446"/>
    </location>
</feature>
<evidence type="ECO:0000256" key="5">
    <source>
        <dbReference type="ARBA" id="ARBA00022777"/>
    </source>
</evidence>
<gene>
    <name evidence="13" type="ORF">ABXS69_05475</name>
</gene>
<reference evidence="13" key="1">
    <citation type="submission" date="2024-05" db="EMBL/GenBank/DDBJ databases">
        <title>Draft genome assemblies of 36 bacteria isolated from hibernating arctic ground squirrels.</title>
        <authorList>
            <person name="McKee H."/>
            <person name="Mullen L."/>
            <person name="Drown D.M."/>
            <person name="Duddleston K.N."/>
        </authorList>
    </citation>
    <scope>NUCLEOTIDE SEQUENCE</scope>
    <source>
        <strain evidence="13">AR004</strain>
    </source>
</reference>